<dbReference type="InterPro" id="IPR011060">
    <property type="entry name" value="RibuloseP-bd_barrel"/>
</dbReference>
<accession>A0A7S4KDY1</accession>
<feature type="compositionally biased region" description="Low complexity" evidence="1">
    <location>
        <begin position="353"/>
        <end position="362"/>
    </location>
</feature>
<evidence type="ECO:0000313" key="2">
    <source>
        <dbReference type="EMBL" id="CAE2291932.1"/>
    </source>
</evidence>
<dbReference type="SUPFAM" id="SSF51366">
    <property type="entry name" value="Ribulose-phoshate binding barrel"/>
    <property type="match status" value="1"/>
</dbReference>
<dbReference type="Gene3D" id="3.20.20.70">
    <property type="entry name" value="Aldolase class I"/>
    <property type="match status" value="1"/>
</dbReference>
<protein>
    <submittedName>
        <fullName evidence="2">Uncharacterized protein</fullName>
    </submittedName>
</protein>
<evidence type="ECO:0000256" key="1">
    <source>
        <dbReference type="SAM" id="MobiDB-lite"/>
    </source>
</evidence>
<reference evidence="2" key="1">
    <citation type="submission" date="2021-01" db="EMBL/GenBank/DDBJ databases">
        <authorList>
            <person name="Corre E."/>
            <person name="Pelletier E."/>
            <person name="Niang G."/>
            <person name="Scheremetjew M."/>
            <person name="Finn R."/>
            <person name="Kale V."/>
            <person name="Holt S."/>
            <person name="Cochrane G."/>
            <person name="Meng A."/>
            <person name="Brown T."/>
            <person name="Cohen L."/>
        </authorList>
    </citation>
    <scope>NUCLEOTIDE SEQUENCE</scope>
    <source>
        <strain evidence="2">CCMP 2712</strain>
    </source>
</reference>
<dbReference type="EMBL" id="HBKN01014796">
    <property type="protein sequence ID" value="CAE2291932.1"/>
    <property type="molecule type" value="Transcribed_RNA"/>
</dbReference>
<dbReference type="AlphaFoldDB" id="A0A7S4KDY1"/>
<proteinExistence type="predicted"/>
<organism evidence="2">
    <name type="scientific">Guillardia theta</name>
    <name type="common">Cryptophyte</name>
    <name type="synonym">Cryptomonas phi</name>
    <dbReference type="NCBI Taxonomy" id="55529"/>
    <lineage>
        <taxon>Eukaryota</taxon>
        <taxon>Cryptophyceae</taxon>
        <taxon>Pyrenomonadales</taxon>
        <taxon>Geminigeraceae</taxon>
        <taxon>Guillardia</taxon>
    </lineage>
</organism>
<gene>
    <name evidence="2" type="ORF">GTHE00462_LOCUS11513</name>
</gene>
<name>A0A7S4KDY1_GUITH</name>
<feature type="region of interest" description="Disordered" evidence="1">
    <location>
        <begin position="337"/>
        <end position="373"/>
    </location>
</feature>
<sequence>MVKDPMPRERRTSPGLLPRLAIYLTFLVLPWSSSAFLQGPSLSLPKSMSLRQAGTSLGLRMAIDPQEVEKFMDKAENGKVKPKKRTPLATAMNKRSKALAIGMECCTDTPVKSSDPQDPFQITGKAGISQGLRDGQCCAIWIDLQPEGRDLECLEAFGKEQQTAAGEFPGPVCVIRGGVSSLKEIAEAKAAGAGAVAFAAGDLSEEEAGKLSRYAQVLDMEAVAIVSQEDDAKIAAACNCEVVIAEAYDAESAQQILKSLPESQVRIARVNYRRETEEDCFELTKQLHSSGYTGVIVSGVCNGVPEDLEQALYVIGQMTSKRSSQVNLRLLGADRLPGAPVSREPSPAPSSPAPAGVSTSAPKKTGGKTKVGMDTFGLDEFMVDDDE</sequence>
<dbReference type="InterPro" id="IPR013785">
    <property type="entry name" value="Aldolase_TIM"/>
</dbReference>